<dbReference type="Proteomes" id="UP000037175">
    <property type="component" value="Unassembled WGS sequence"/>
</dbReference>
<feature type="domain" description="NAD(P)-binding" evidence="1">
    <location>
        <begin position="9"/>
        <end position="310"/>
    </location>
</feature>
<dbReference type="Pfam" id="PF16363">
    <property type="entry name" value="GDP_Man_Dehyd"/>
    <property type="match status" value="1"/>
</dbReference>
<accession>A0A0L6W3S0</accession>
<dbReference type="InterPro" id="IPR016040">
    <property type="entry name" value="NAD(P)-bd_dom"/>
</dbReference>
<gene>
    <name evidence="2" type="ORF">Tfer_1252</name>
</gene>
<evidence type="ECO:0000313" key="2">
    <source>
        <dbReference type="EMBL" id="KNZ70111.1"/>
    </source>
</evidence>
<dbReference type="GO" id="GO:0016831">
    <property type="term" value="F:carboxy-lyase activity"/>
    <property type="evidence" value="ECO:0007669"/>
    <property type="project" value="InterPro"/>
</dbReference>
<organism evidence="2 3">
    <name type="scientific">Thermincola ferriacetica</name>
    <dbReference type="NCBI Taxonomy" id="281456"/>
    <lineage>
        <taxon>Bacteria</taxon>
        <taxon>Bacillati</taxon>
        <taxon>Bacillota</taxon>
        <taxon>Clostridia</taxon>
        <taxon>Eubacteriales</taxon>
        <taxon>Thermincolaceae</taxon>
        <taxon>Thermincola</taxon>
    </lineage>
</organism>
<dbReference type="InterPro" id="IPR036291">
    <property type="entry name" value="NAD(P)-bd_dom_sf"/>
</dbReference>
<name>A0A0L6W3S0_9FIRM</name>
<keyword evidence="3" id="KW-1185">Reference proteome</keyword>
<reference evidence="3" key="1">
    <citation type="submission" date="2015-07" db="EMBL/GenBank/DDBJ databases">
        <title>Complete Genome of Thermincola ferriacetica strain Z-0001T.</title>
        <authorList>
            <person name="Lusk B."/>
            <person name="Badalamenti J.P."/>
            <person name="Parameswaran P."/>
            <person name="Bond D.R."/>
            <person name="Torres C.I."/>
        </authorList>
    </citation>
    <scope>NUCLEOTIDE SEQUENCE [LARGE SCALE GENOMIC DNA]</scope>
    <source>
        <strain evidence="3">Z-0001</strain>
    </source>
</reference>
<dbReference type="AlphaFoldDB" id="A0A0L6W3S0"/>
<dbReference type="NCBIfam" id="TIGR04180">
    <property type="entry name" value="EDH_00030"/>
    <property type="match status" value="1"/>
</dbReference>
<dbReference type="InterPro" id="IPR026390">
    <property type="entry name" value="LegB-like"/>
</dbReference>
<dbReference type="PANTHER" id="PTHR43000">
    <property type="entry name" value="DTDP-D-GLUCOSE 4,6-DEHYDRATASE-RELATED"/>
    <property type="match status" value="1"/>
</dbReference>
<dbReference type="EMBL" id="LGTE01000006">
    <property type="protein sequence ID" value="KNZ70111.1"/>
    <property type="molecule type" value="Genomic_DNA"/>
</dbReference>
<protein>
    <submittedName>
        <fullName evidence="2">NAD-dependent epimerase/dehydratase</fullName>
    </submittedName>
</protein>
<evidence type="ECO:0000259" key="1">
    <source>
        <dbReference type="Pfam" id="PF16363"/>
    </source>
</evidence>
<dbReference type="CDD" id="cd05257">
    <property type="entry name" value="Arna_like_SDR_e"/>
    <property type="match status" value="1"/>
</dbReference>
<dbReference type="Gene3D" id="3.40.50.720">
    <property type="entry name" value="NAD(P)-binding Rossmann-like Domain"/>
    <property type="match status" value="1"/>
</dbReference>
<dbReference type="RefSeq" id="WP_052217326.1">
    <property type="nucleotide sequence ID" value="NZ_LGTE01000006.1"/>
</dbReference>
<proteinExistence type="predicted"/>
<evidence type="ECO:0000313" key="3">
    <source>
        <dbReference type="Proteomes" id="UP000037175"/>
    </source>
</evidence>
<dbReference type="InterPro" id="IPR045869">
    <property type="entry name" value="Arna-like_SDR_e"/>
</dbReference>
<dbReference type="PATRIC" id="fig|281456.6.peg.1326"/>
<dbReference type="SUPFAM" id="SSF51735">
    <property type="entry name" value="NAD(P)-binding Rossmann-fold domains"/>
    <property type="match status" value="1"/>
</dbReference>
<comment type="caution">
    <text evidence="2">The sequence shown here is derived from an EMBL/GenBank/DDBJ whole genome shotgun (WGS) entry which is preliminary data.</text>
</comment>
<sequence length="328" mass="35872">MNLAGKKVLVTGAGGFIGSHLTERLVELGAEVTAFVRYNSRNHWGWLEESCYLKDIKVVNGDIRDYDSVRSAAKGAEVIFHLAALIGIPYSYESPIAYLKTNVEGTYNVLQAARELGAEKVVVTSTSEVYGTAQVVPISEAHPINPQSPYAASKSGADFLALSYYRSFDLPVAVIRPFNTYGPRQSARAIIPTVIAQIAAGSRKIRLGSLTPTRDLTFVKDTAEGFIQVAVSEGSVGQVINVGSNFEISIGDLAGLIARIMGAEIEIETEKERQRPAKSEVERLLADTAKAKALINWAPRYTLEEGIKETAEWIREHLAHYKPDIYNI</sequence>